<feature type="non-terminal residue" evidence="2">
    <location>
        <position position="35"/>
    </location>
</feature>
<evidence type="ECO:0000313" key="2">
    <source>
        <dbReference type="EMBL" id="TKI96405.1"/>
    </source>
</evidence>
<protein>
    <submittedName>
        <fullName evidence="2">Cyanate hydratase</fullName>
        <ecNumber evidence="2">4.2.1.104</ecNumber>
    </submittedName>
</protein>
<name>A0A9X9F3Y4_BACCE</name>
<accession>A0A9X9F3Y4</accession>
<dbReference type="InterPro" id="IPR010982">
    <property type="entry name" value="Lambda_DNA-bd_dom_sf"/>
</dbReference>
<evidence type="ECO:0000313" key="3">
    <source>
        <dbReference type="Proteomes" id="UP000308444"/>
    </source>
</evidence>
<dbReference type="EC" id="4.2.1.104" evidence="2"/>
<dbReference type="Pfam" id="PF21291">
    <property type="entry name" value="CYNS_N"/>
    <property type="match status" value="1"/>
</dbReference>
<comment type="caution">
    <text evidence="2">The sequence shown here is derived from an EMBL/GenBank/DDBJ whole genome shotgun (WGS) entry which is preliminary data.</text>
</comment>
<dbReference type="AlphaFoldDB" id="A0A9X9F3Y4"/>
<dbReference type="GO" id="GO:0003677">
    <property type="term" value="F:DNA binding"/>
    <property type="evidence" value="ECO:0007669"/>
    <property type="project" value="InterPro"/>
</dbReference>
<gene>
    <name evidence="2" type="ORF">FC695_26230</name>
</gene>
<sequence length="35" mass="4032">MNRQEATQKILAAKIKKGLTWEEIAKVSENSETWV</sequence>
<reference evidence="2 3" key="1">
    <citation type="journal article" date="2019" name="Environ. Microbiol.">
        <title>An active ?-lactamase is a part of an orchestrated cell wall stress resistance network of Bacillus subtilis and related rhizosphere species.</title>
        <authorList>
            <person name="Bucher T."/>
            <person name="Keren-Paz A."/>
            <person name="Hausser J."/>
            <person name="Olender T."/>
            <person name="Cytryn E."/>
            <person name="Kolodkin-Gal I."/>
        </authorList>
    </citation>
    <scope>NUCLEOTIDE SEQUENCE [LARGE SCALE GENOMIC DNA]</scope>
    <source>
        <strain evidence="2 3">I32</strain>
    </source>
</reference>
<dbReference type="InterPro" id="IPR048564">
    <property type="entry name" value="CYNS_N"/>
</dbReference>
<evidence type="ECO:0000259" key="1">
    <source>
        <dbReference type="Pfam" id="PF21291"/>
    </source>
</evidence>
<dbReference type="Gene3D" id="1.10.260.40">
    <property type="entry name" value="lambda repressor-like DNA-binding domains"/>
    <property type="match status" value="1"/>
</dbReference>
<dbReference type="GO" id="GO:0008824">
    <property type="term" value="F:cyanate hydratase activity"/>
    <property type="evidence" value="ECO:0007669"/>
    <property type="project" value="UniProtKB-EC"/>
</dbReference>
<dbReference type="Proteomes" id="UP000308444">
    <property type="component" value="Unassembled WGS sequence"/>
</dbReference>
<keyword evidence="2" id="KW-0456">Lyase</keyword>
<dbReference type="SUPFAM" id="SSF47413">
    <property type="entry name" value="lambda repressor-like DNA-binding domains"/>
    <property type="match status" value="1"/>
</dbReference>
<dbReference type="EMBL" id="SZOH01002185">
    <property type="protein sequence ID" value="TKI96405.1"/>
    <property type="molecule type" value="Genomic_DNA"/>
</dbReference>
<proteinExistence type="predicted"/>
<feature type="domain" description="Cyanate hydratase N-terminal" evidence="1">
    <location>
        <begin position="3"/>
        <end position="35"/>
    </location>
</feature>
<organism evidence="2 3">
    <name type="scientific">Bacillus cereus</name>
    <dbReference type="NCBI Taxonomy" id="1396"/>
    <lineage>
        <taxon>Bacteria</taxon>
        <taxon>Bacillati</taxon>
        <taxon>Bacillota</taxon>
        <taxon>Bacilli</taxon>
        <taxon>Bacillales</taxon>
        <taxon>Bacillaceae</taxon>
        <taxon>Bacillus</taxon>
        <taxon>Bacillus cereus group</taxon>
    </lineage>
</organism>